<feature type="domain" description="MyTH4" evidence="11">
    <location>
        <begin position="845"/>
        <end position="1000"/>
    </location>
</feature>
<organism evidence="12 13">
    <name type="scientific">Caenorhabditis briggsae</name>
    <dbReference type="NCBI Taxonomy" id="6238"/>
    <lineage>
        <taxon>Eukaryota</taxon>
        <taxon>Metazoa</taxon>
        <taxon>Ecdysozoa</taxon>
        <taxon>Nematoda</taxon>
        <taxon>Chromadorea</taxon>
        <taxon>Rhabditida</taxon>
        <taxon>Rhabditina</taxon>
        <taxon>Rhabditomorpha</taxon>
        <taxon>Rhabditoidea</taxon>
        <taxon>Rhabditidae</taxon>
        <taxon>Peloderinae</taxon>
        <taxon>Caenorhabditis</taxon>
    </lineage>
</organism>
<dbReference type="Pfam" id="PF07653">
    <property type="entry name" value="SH3_2"/>
    <property type="match status" value="1"/>
</dbReference>
<evidence type="ECO:0000313" key="13">
    <source>
        <dbReference type="Proteomes" id="UP000827892"/>
    </source>
</evidence>
<comment type="similarity">
    <text evidence="2">Belongs to the TRAFAC class myosin-kinesin ATPase superfamily. Myosin family.</text>
</comment>
<feature type="region of interest" description="Disordered" evidence="8">
    <location>
        <begin position="363"/>
        <end position="400"/>
    </location>
</feature>
<keyword evidence="4" id="KW-0963">Cytoplasm</keyword>
<feature type="compositionally biased region" description="Low complexity" evidence="8">
    <location>
        <begin position="205"/>
        <end position="215"/>
    </location>
</feature>
<evidence type="ECO:0000256" key="5">
    <source>
        <dbReference type="ARBA" id="ARBA00022737"/>
    </source>
</evidence>
<evidence type="ECO:0000256" key="3">
    <source>
        <dbReference type="ARBA" id="ARBA00022443"/>
    </source>
</evidence>
<evidence type="ECO:0000256" key="7">
    <source>
        <dbReference type="PROSITE-ProRule" id="PRU00192"/>
    </source>
</evidence>
<dbReference type="Pfam" id="PF00784">
    <property type="entry name" value="MyTH4"/>
    <property type="match status" value="1"/>
</dbReference>
<sequence>MPMMQYVPVMMTSSMIPGQQIAMIPQQMMMQPQFSYVPQYPQIPQYRPPEPILSPQSVRSDVAPMMAAPVMYDGHESTRSRDIRKLKRGEVPSQYSTIRNMPVPEHGKDVDQFLDAVFDQCLSKDEQRAAEFSAHQLAGTIKGGKVRPDGYYEPPSPPQQTYSPAPRYPTLCRVDDSPARSRAKSLPRIISPRHHDHYVRRPHSRNSYSNESTSSDDQINYRTRSRERSLPRFHSNNGYNYDPSQPVYMMPVQMNGHGEMILLSPTMRNEQIASSRHGTHDRSRRHVSSGVERYMAKRSPSVDILKPHLSRRTPDMLEQTHVRPATHLVQSPAGRRFEEFSALPRADSRARERMENPLLARQYQRTFPYQNGTVVPPPPSSYRSPSPAPTSGDRRGLSRLPQEAYVEQAVKNTKNNSEYLSPHRFNLDEQKAVIRHEKETAKNALNMLSDRLKSPIPQPTPPPPPPPQIQQPIRHEWVVKDAVERDPETQGRIRGSFIKEPLVPQPPKAPVATEKSAVKFVKAPWKLTIRKEMFYPGEVLNDIQIIDQVFAQIVEDCKKSYPYRIRLEDRKQVEDVLRAHEIPPSDLNNQSNIHPDVKVAIIERARLWPLYFNQVYEVTEKRPDESVSTIFAISEHGIRLIIHTPHDLEHPLKIQDFFPFETIADVSLEANDILSVHVRHENEENAYTAVRIKTNQAPQIKKTLEKCLSGGVVPKRKFVRALEDYVTSEVNHLSFKQGDVIELLPSPESETPPVGNWMYGRIENRFGYLLAQYVDSAAAGDNIPPIRSENSAERDERVKFFDDEVPFSSERYTMLDFATKYFRKPKDKKKQEEWAWEDISQAVRYSEKPISHSLLADLGSDESKYAVETFHAIMKFMGDEPLKKSESMTDVVFKVLIICHRQPTLRDEVYCQLIKQTTSNTSNKPNSSLRAWRLLTIITAYFPSSLTLKPYILQYLGDNADDWQRPYHGTARICQTNMIQTFKYGGRKVLLNALEVQQITDGSQLRRQAFFISREHSVNQTLRPIAVAEEMIQELCSLLNVRSLHEQQEFSLCYTVGKEKRLNYCKNDSYLMDIITECEHKKLPFQFHLKRTVWVHPLRYDNAAYIDSMFDQLIDDYLRGSLISTNSLGQLTAATTEEIIKLAAYLFLLLPNDNAKRLTAKTLPQIVPKSVIEPKHRHQEEMVTRINRQLKMFGGRMRPAEAKSHFLELLSTWPLFGVLHYRLKSVVENGNQLPEVILTINKSGIQLLQPKSREVFKQRNYDQIESVESIRKTAYRIVRLVINTPEGEEALDIKTDEADEISHLIGQYMFVTGGVEDRDRGSSTEL</sequence>
<dbReference type="InterPro" id="IPR000299">
    <property type="entry name" value="FERM_domain"/>
</dbReference>
<feature type="compositionally biased region" description="Pro residues" evidence="8">
    <location>
        <begin position="456"/>
        <end position="469"/>
    </location>
</feature>
<dbReference type="InterPro" id="IPR038185">
    <property type="entry name" value="MyTH4_dom_sf"/>
</dbReference>
<dbReference type="Pfam" id="PF26570">
    <property type="entry name" value="MYO15"/>
    <property type="match status" value="1"/>
</dbReference>
<dbReference type="InterPro" id="IPR035963">
    <property type="entry name" value="FERM_2"/>
</dbReference>
<dbReference type="SUPFAM" id="SSF47031">
    <property type="entry name" value="Second domain of FERM"/>
    <property type="match status" value="1"/>
</dbReference>
<feature type="compositionally biased region" description="Low complexity" evidence="8">
    <location>
        <begin position="381"/>
        <end position="391"/>
    </location>
</feature>
<gene>
    <name evidence="12" type="ORF">L3Y34_011038</name>
</gene>
<keyword evidence="5" id="KW-0677">Repeat</keyword>
<accession>A0AAE8ZN14</accession>
<dbReference type="SUPFAM" id="SSF50044">
    <property type="entry name" value="SH3-domain"/>
    <property type="match status" value="1"/>
</dbReference>
<dbReference type="FunFam" id="1.25.40.530:FF:000012">
    <property type="entry name" value="Heavy chain, Unconventional Myosin"/>
    <property type="match status" value="1"/>
</dbReference>
<dbReference type="Proteomes" id="UP000827892">
    <property type="component" value="Chromosome X"/>
</dbReference>
<evidence type="ECO:0000256" key="8">
    <source>
        <dbReference type="SAM" id="MobiDB-lite"/>
    </source>
</evidence>
<dbReference type="GO" id="GO:0003779">
    <property type="term" value="F:actin binding"/>
    <property type="evidence" value="ECO:0007669"/>
    <property type="project" value="UniProtKB-KW"/>
</dbReference>
<comment type="subcellular location">
    <subcellularLocation>
        <location evidence="1">Cytoplasm</location>
    </subcellularLocation>
</comment>
<dbReference type="Gene3D" id="2.30.30.40">
    <property type="entry name" value="SH3 Domains"/>
    <property type="match status" value="1"/>
</dbReference>
<feature type="compositionally biased region" description="Polar residues" evidence="8">
    <location>
        <begin position="363"/>
        <end position="373"/>
    </location>
</feature>
<dbReference type="CDD" id="cd14473">
    <property type="entry name" value="FERM_B-lobe"/>
    <property type="match status" value="1"/>
</dbReference>
<dbReference type="InterPro" id="IPR011993">
    <property type="entry name" value="PH-like_dom_sf"/>
</dbReference>
<feature type="compositionally biased region" description="Basic residues" evidence="8">
    <location>
        <begin position="181"/>
        <end position="204"/>
    </location>
</feature>
<keyword evidence="6" id="KW-0009">Actin-binding</keyword>
<dbReference type="Pfam" id="PF00373">
    <property type="entry name" value="FERM_M"/>
    <property type="match status" value="1"/>
</dbReference>
<dbReference type="Gene3D" id="1.25.40.530">
    <property type="entry name" value="MyTH4 domain"/>
    <property type="match status" value="1"/>
</dbReference>
<reference evidence="12 13" key="1">
    <citation type="submission" date="2022-05" db="EMBL/GenBank/DDBJ databases">
        <title>Chromosome-level reference genomes for two strains of Caenorhabditis briggsae: an improved platform for comparative genomics.</title>
        <authorList>
            <person name="Stevens L."/>
            <person name="Andersen E.C."/>
        </authorList>
    </citation>
    <scope>NUCLEOTIDE SEQUENCE [LARGE SCALE GENOMIC DNA]</scope>
    <source>
        <strain evidence="12">QX1410_ONT</strain>
        <tissue evidence="12">Whole-organism</tissue>
    </source>
</reference>
<name>A0AAE8ZN14_CAEBR</name>
<dbReference type="GO" id="GO:0005856">
    <property type="term" value="C:cytoskeleton"/>
    <property type="evidence" value="ECO:0007669"/>
    <property type="project" value="InterPro"/>
</dbReference>
<dbReference type="InterPro" id="IPR000857">
    <property type="entry name" value="MyTH4_dom"/>
</dbReference>
<feature type="domain" description="SH3" evidence="9">
    <location>
        <begin position="714"/>
        <end position="779"/>
    </location>
</feature>
<dbReference type="InterPro" id="IPR051567">
    <property type="entry name" value="Unconventional_Myosin_ATPase"/>
</dbReference>
<dbReference type="SMART" id="SM00295">
    <property type="entry name" value="B41"/>
    <property type="match status" value="1"/>
</dbReference>
<feature type="region of interest" description="Disordered" evidence="8">
    <location>
        <begin position="451"/>
        <end position="471"/>
    </location>
</feature>
<dbReference type="Gene3D" id="2.30.29.30">
    <property type="entry name" value="Pleckstrin-homology domain (PH domain)/Phosphotyrosine-binding domain (PTB)"/>
    <property type="match status" value="1"/>
</dbReference>
<dbReference type="InterPro" id="IPR019749">
    <property type="entry name" value="Band_41_domain"/>
</dbReference>
<evidence type="ECO:0000256" key="1">
    <source>
        <dbReference type="ARBA" id="ARBA00004496"/>
    </source>
</evidence>
<dbReference type="InterPro" id="IPR019748">
    <property type="entry name" value="FERM_central"/>
</dbReference>
<dbReference type="SMART" id="SM00326">
    <property type="entry name" value="SH3"/>
    <property type="match status" value="1"/>
</dbReference>
<proteinExistence type="inferred from homology"/>
<evidence type="ECO:0000259" key="10">
    <source>
        <dbReference type="PROSITE" id="PS50057"/>
    </source>
</evidence>
<evidence type="ECO:0000259" key="11">
    <source>
        <dbReference type="PROSITE" id="PS51016"/>
    </source>
</evidence>
<feature type="region of interest" description="Disordered" evidence="8">
    <location>
        <begin position="141"/>
        <end position="238"/>
    </location>
</feature>
<dbReference type="PANTHER" id="PTHR22692">
    <property type="entry name" value="MYOSIN VII, XV"/>
    <property type="match status" value="1"/>
</dbReference>
<evidence type="ECO:0000256" key="2">
    <source>
        <dbReference type="ARBA" id="ARBA00008314"/>
    </source>
</evidence>
<dbReference type="SMART" id="SM00139">
    <property type="entry name" value="MyTH4"/>
    <property type="match status" value="1"/>
</dbReference>
<dbReference type="PROSITE" id="PS51016">
    <property type="entry name" value="MYTH4"/>
    <property type="match status" value="1"/>
</dbReference>
<dbReference type="Pfam" id="PF02174">
    <property type="entry name" value="IRS"/>
    <property type="match status" value="1"/>
</dbReference>
<evidence type="ECO:0000313" key="12">
    <source>
        <dbReference type="EMBL" id="ULT80882.1"/>
    </source>
</evidence>
<dbReference type="InterPro" id="IPR036028">
    <property type="entry name" value="SH3-like_dom_sf"/>
</dbReference>
<protein>
    <submittedName>
        <fullName evidence="12">Uncharacterized protein</fullName>
    </submittedName>
</protein>
<dbReference type="GO" id="GO:0005737">
    <property type="term" value="C:cytoplasm"/>
    <property type="evidence" value="ECO:0007669"/>
    <property type="project" value="UniProtKB-SubCell"/>
</dbReference>
<evidence type="ECO:0000256" key="4">
    <source>
        <dbReference type="ARBA" id="ARBA00022490"/>
    </source>
</evidence>
<dbReference type="PANTHER" id="PTHR22692:SF26">
    <property type="entry name" value="SH3 DOMAIN-CONTAINING PROTEIN"/>
    <property type="match status" value="1"/>
</dbReference>
<feature type="domain" description="FERM" evidence="10">
    <location>
        <begin position="1005"/>
        <end position="1316"/>
    </location>
</feature>
<evidence type="ECO:0000256" key="6">
    <source>
        <dbReference type="ARBA" id="ARBA00023203"/>
    </source>
</evidence>
<dbReference type="InterPro" id="IPR002404">
    <property type="entry name" value="IRS_PTB"/>
</dbReference>
<dbReference type="InterPro" id="IPR059004">
    <property type="entry name" value="MYO15"/>
</dbReference>
<dbReference type="InterPro" id="IPR001452">
    <property type="entry name" value="SH3_domain"/>
</dbReference>
<dbReference type="PROSITE" id="PS50002">
    <property type="entry name" value="SH3"/>
    <property type="match status" value="1"/>
</dbReference>
<dbReference type="PROSITE" id="PS50057">
    <property type="entry name" value="FERM_3"/>
    <property type="match status" value="1"/>
</dbReference>
<evidence type="ECO:0000259" key="9">
    <source>
        <dbReference type="PROSITE" id="PS50002"/>
    </source>
</evidence>
<dbReference type="EMBL" id="CP090896">
    <property type="protein sequence ID" value="ULT80882.1"/>
    <property type="molecule type" value="Genomic_DNA"/>
</dbReference>
<keyword evidence="3 7" id="KW-0728">SH3 domain</keyword>